<feature type="signal peptide" evidence="5">
    <location>
        <begin position="1"/>
        <end position="25"/>
    </location>
</feature>
<dbReference type="PANTHER" id="PTHR47234:SF1">
    <property type="entry name" value="TONB-DEPENDENT RECEPTOR"/>
    <property type="match status" value="1"/>
</dbReference>
<gene>
    <name evidence="8" type="ORF">EV696_102167</name>
</gene>
<dbReference type="InterPro" id="IPR037066">
    <property type="entry name" value="Plug_dom_sf"/>
</dbReference>
<evidence type="ECO:0000259" key="7">
    <source>
        <dbReference type="Pfam" id="PF07715"/>
    </source>
</evidence>
<comment type="similarity">
    <text evidence="4">Belongs to the TonB-dependent receptor family.</text>
</comment>
<dbReference type="InterPro" id="IPR012910">
    <property type="entry name" value="Plug_dom"/>
</dbReference>
<dbReference type="RefSeq" id="WP_133587690.1">
    <property type="nucleotide sequence ID" value="NZ_CP037953.1"/>
</dbReference>
<evidence type="ECO:0000256" key="3">
    <source>
        <dbReference type="ARBA" id="ARBA00023237"/>
    </source>
</evidence>
<sequence>MHSSFRLALTTVAVLSAISPSVVVAGEAEKAERIVITGSHIKRLDSETASPVYVIERKDIEASGAMSLSELLQLSPYNGAGGFNEALTTGFTPGTAAFDLRSFGPERTLVLVDGRRSPIYPFGAGGSGAFVDINAIPLFMIKRVEILLDGASALYGSDAVAGVVNIITYDEVDGQHANLRYAGSERGGGELVSGHWLGGVDFDSFRLVYGAGVFKREEHLGADSDFANSLVTPAFANLLGGAALDLRDFYSGEGSVYNIDTDTISHTSACPNQNIVDASDFGFNGTVCAYDWAAEQQLMPETTRGAASVGAYWSVGEINFAARYDSVIVDTTSYGSFISSTPTAQQLETINGEQVIYFRRLTDTGAPSIETESVTHRLTLSANGTFGDFDWNSAIYRVDNKVDETLANGWWLNSRVTEFRQAVANGDFDLRNPMDAATIAAYTQSFGHEGSSELNAFEWRMSGPVLDTERGPIWLATGVEARQESFYDRSDAAIINGDVFGYGSSGAEGDRDLAAAYIEVAVPFTDSLEVNLAGRYDQYSDFGDTFNPKVALRFEPIEQLLFRASWGTGFRAPGLHQLFTTLNTGSSGGLPFIQSGNTELGAEESSSLVAGFVVAPNSSFEFSVDAWKVDVENIITNLGATRIANLCIGVSDPDPICAGRVLNAGETFTAPDGTVYTATSTTINDSFLNLAGRDAKGVDVSTLVRVPDVFGGMLKFQLSVTGLLDFSEQPFPGVRYQDRSGQNGNPEFRGKLTITWDGYAVNHALISHYVGEWDVANTAGNAIFSVDPYVQVDYQVGFNLKGEHRVLFGIKNLADEQPPYSTTAWPFVNRTLYPTLGRSAYLEWNKTF</sequence>
<keyword evidence="4" id="KW-0798">TonB box</keyword>
<dbReference type="Gene3D" id="2.170.130.10">
    <property type="entry name" value="TonB-dependent receptor, plug domain"/>
    <property type="match status" value="1"/>
</dbReference>
<reference evidence="8 9" key="1">
    <citation type="submission" date="2019-03" db="EMBL/GenBank/DDBJ databases">
        <title>Genomic Encyclopedia of Type Strains, Phase IV (KMG-IV): sequencing the most valuable type-strain genomes for metagenomic binning, comparative biology and taxonomic classification.</title>
        <authorList>
            <person name="Goeker M."/>
        </authorList>
    </citation>
    <scope>NUCLEOTIDE SEQUENCE [LARGE SCALE GENOMIC DNA]</scope>
    <source>
        <strain evidence="8 9">DSM 103792</strain>
    </source>
</reference>
<protein>
    <submittedName>
        <fullName evidence="8">TonB-dependent receptor-like protein</fullName>
    </submittedName>
</protein>
<feature type="domain" description="TonB-dependent receptor-like beta-barrel" evidence="6">
    <location>
        <begin position="335"/>
        <end position="813"/>
    </location>
</feature>
<evidence type="ECO:0000256" key="4">
    <source>
        <dbReference type="RuleBase" id="RU003357"/>
    </source>
</evidence>
<dbReference type="PANTHER" id="PTHR47234">
    <property type="match status" value="1"/>
</dbReference>
<dbReference type="Gene3D" id="2.40.170.20">
    <property type="entry name" value="TonB-dependent receptor, beta-barrel domain"/>
    <property type="match status" value="1"/>
</dbReference>
<dbReference type="Proteomes" id="UP000295375">
    <property type="component" value="Unassembled WGS sequence"/>
</dbReference>
<evidence type="ECO:0000256" key="1">
    <source>
        <dbReference type="ARBA" id="ARBA00004442"/>
    </source>
</evidence>
<evidence type="ECO:0000313" key="9">
    <source>
        <dbReference type="Proteomes" id="UP000295375"/>
    </source>
</evidence>
<keyword evidence="9" id="KW-1185">Reference proteome</keyword>
<dbReference type="EMBL" id="SNYM01000002">
    <property type="protein sequence ID" value="TDQ50485.1"/>
    <property type="molecule type" value="Genomic_DNA"/>
</dbReference>
<dbReference type="Pfam" id="PF00593">
    <property type="entry name" value="TonB_dep_Rec_b-barrel"/>
    <property type="match status" value="1"/>
</dbReference>
<name>A0A4R6UY20_9GAMM</name>
<feature type="chain" id="PRO_5020457285" evidence="5">
    <location>
        <begin position="26"/>
        <end position="848"/>
    </location>
</feature>
<keyword evidence="8" id="KW-0675">Receptor</keyword>
<evidence type="ECO:0000256" key="5">
    <source>
        <dbReference type="SAM" id="SignalP"/>
    </source>
</evidence>
<keyword evidence="5" id="KW-0732">Signal</keyword>
<evidence type="ECO:0000313" key="8">
    <source>
        <dbReference type="EMBL" id="TDQ50485.1"/>
    </source>
</evidence>
<dbReference type="SUPFAM" id="SSF56935">
    <property type="entry name" value="Porins"/>
    <property type="match status" value="1"/>
</dbReference>
<keyword evidence="2 4" id="KW-0472">Membrane</keyword>
<dbReference type="InterPro" id="IPR000531">
    <property type="entry name" value="Beta-barrel_TonB"/>
</dbReference>
<evidence type="ECO:0000259" key="6">
    <source>
        <dbReference type="Pfam" id="PF00593"/>
    </source>
</evidence>
<organism evidence="8 9">
    <name type="scientific">Permianibacter aggregans</name>
    <dbReference type="NCBI Taxonomy" id="1510150"/>
    <lineage>
        <taxon>Bacteria</taxon>
        <taxon>Pseudomonadati</taxon>
        <taxon>Pseudomonadota</taxon>
        <taxon>Gammaproteobacteria</taxon>
        <taxon>Pseudomonadales</taxon>
        <taxon>Pseudomonadaceae</taxon>
        <taxon>Permianibacter</taxon>
    </lineage>
</organism>
<feature type="domain" description="TonB-dependent receptor plug" evidence="7">
    <location>
        <begin position="46"/>
        <end position="163"/>
    </location>
</feature>
<dbReference type="Pfam" id="PF07715">
    <property type="entry name" value="Plug"/>
    <property type="match status" value="1"/>
</dbReference>
<accession>A0A4R6UY20</accession>
<dbReference type="AlphaFoldDB" id="A0A4R6UY20"/>
<dbReference type="OrthoDB" id="6276154at2"/>
<comment type="caution">
    <text evidence="8">The sequence shown here is derived from an EMBL/GenBank/DDBJ whole genome shotgun (WGS) entry which is preliminary data.</text>
</comment>
<comment type="subcellular location">
    <subcellularLocation>
        <location evidence="1 4">Cell outer membrane</location>
    </subcellularLocation>
</comment>
<keyword evidence="3" id="KW-0998">Cell outer membrane</keyword>
<dbReference type="GO" id="GO:0009279">
    <property type="term" value="C:cell outer membrane"/>
    <property type="evidence" value="ECO:0007669"/>
    <property type="project" value="UniProtKB-SubCell"/>
</dbReference>
<dbReference type="InterPro" id="IPR036942">
    <property type="entry name" value="Beta-barrel_TonB_sf"/>
</dbReference>
<evidence type="ECO:0000256" key="2">
    <source>
        <dbReference type="ARBA" id="ARBA00023136"/>
    </source>
</evidence>
<proteinExistence type="inferred from homology"/>